<accession>A0A644SNK1</accession>
<reference evidence="1" key="1">
    <citation type="submission" date="2019-08" db="EMBL/GenBank/DDBJ databases">
        <authorList>
            <person name="Kucharzyk K."/>
            <person name="Murdoch R.W."/>
            <person name="Higgins S."/>
            <person name="Loffler F."/>
        </authorList>
    </citation>
    <scope>NUCLEOTIDE SEQUENCE</scope>
</reference>
<proteinExistence type="predicted"/>
<comment type="caution">
    <text evidence="1">The sequence shown here is derived from an EMBL/GenBank/DDBJ whole genome shotgun (WGS) entry which is preliminary data.</text>
</comment>
<gene>
    <name evidence="1" type="ORF">SDC9_01697</name>
</gene>
<name>A0A644SNK1_9ZZZZ</name>
<dbReference type="AlphaFoldDB" id="A0A644SNK1"/>
<evidence type="ECO:0000313" key="1">
    <source>
        <dbReference type="EMBL" id="MPL56215.1"/>
    </source>
</evidence>
<dbReference type="EMBL" id="VSSQ01000002">
    <property type="protein sequence ID" value="MPL56215.1"/>
    <property type="molecule type" value="Genomic_DNA"/>
</dbReference>
<protein>
    <submittedName>
        <fullName evidence="1">Uncharacterized protein</fullName>
    </submittedName>
</protein>
<dbReference type="PROSITE" id="PS50889">
    <property type="entry name" value="S4"/>
    <property type="match status" value="1"/>
</dbReference>
<sequence length="605" mass="70235">MNDKMPNNDQNHTDEINPVEIDYSSLKKTATDSIESFMQSENVSLICYIDDRADIDSSKPNFIGSISAIYDEEAKPQELNFIDWTISPKQRFEQYVSDFWDKSSEPEKKDFFHRLSIYNNDSNTIPALEIEEVLKEKIKLFSPKEWIADDYKIFKELGEGNKLLCLFDIEFTNGAKLEDGRDGLDLAKHLLDSEHSSKCICGVFSHLFSIEEEDEKRREYITTKGLPEKQFYTISKNRFAFDPKISAFAEGIKNLILLPYIEDLKEKSIESFKTSLTQVIDKISKISPKTFNQIVQKSSLKEGIWEVNTLFRLFNIISKEENLNNISIEANRTSFSDGIKKIRSVDAIETGYNNLEINQQLIDLRKSELFLNGNIINPLHFPVSNGDIFSINKKEYILLVQPCNLAIRAKYPLEGKRAYDYKKAILVPIREGDFSKLSSVTNVKIESPGLVEKIKYADFSNFKIASLDLIDLVVFNETGEAVIDMKIENYKNELIHFPWLKRYTYIHKEFRKFEKGLINFNNLKATHTIPHNSNDYNSLKTFIYAPECLKDLKINGPDIYDFDTKIFKFKLKRISHYKSPYSDDLLQQFMQYLSRNAFEHDFTNG</sequence>
<organism evidence="1">
    <name type="scientific">bioreactor metagenome</name>
    <dbReference type="NCBI Taxonomy" id="1076179"/>
    <lineage>
        <taxon>unclassified sequences</taxon>
        <taxon>metagenomes</taxon>
        <taxon>ecological metagenomes</taxon>
    </lineage>
</organism>